<gene>
    <name evidence="2" type="ORF">DNHGIG_28570</name>
</gene>
<sequence length="106" mass="12358">MDAEITERQRRNLEVRTKLAHLPYRKTIEEFDFAFQPSINERLIRERATMAFVTRNENVLFLGPPEVGKSHLAVALAIEAIRLGISVYFVSLTYMIEDLRKDYAEN</sequence>
<evidence type="ECO:0000259" key="1">
    <source>
        <dbReference type="Pfam" id="PF01695"/>
    </source>
</evidence>
<proteinExistence type="predicted"/>
<dbReference type="PANTHER" id="PTHR30050:SF4">
    <property type="entry name" value="ATP-BINDING PROTEIN RV3427C IN INSERTION SEQUENCE-RELATED"/>
    <property type="match status" value="1"/>
</dbReference>
<dbReference type="SUPFAM" id="SSF52540">
    <property type="entry name" value="P-loop containing nucleoside triphosphate hydrolases"/>
    <property type="match status" value="1"/>
</dbReference>
<evidence type="ECO:0000313" key="3">
    <source>
        <dbReference type="Proteomes" id="UP001057291"/>
    </source>
</evidence>
<organism evidence="2 3">
    <name type="scientific">Collibacillus ludicampi</name>
    <dbReference type="NCBI Taxonomy" id="2771369"/>
    <lineage>
        <taxon>Bacteria</taxon>
        <taxon>Bacillati</taxon>
        <taxon>Bacillota</taxon>
        <taxon>Bacilli</taxon>
        <taxon>Bacillales</taxon>
        <taxon>Alicyclobacillaceae</taxon>
        <taxon>Collibacillus</taxon>
    </lineage>
</organism>
<dbReference type="Gene3D" id="3.40.50.300">
    <property type="entry name" value="P-loop containing nucleotide triphosphate hydrolases"/>
    <property type="match status" value="1"/>
</dbReference>
<evidence type="ECO:0000313" key="2">
    <source>
        <dbReference type="EMBL" id="GIM47308.1"/>
    </source>
</evidence>
<dbReference type="Pfam" id="PF01695">
    <property type="entry name" value="IstB_IS21"/>
    <property type="match status" value="1"/>
</dbReference>
<dbReference type="GO" id="GO:0005524">
    <property type="term" value="F:ATP binding"/>
    <property type="evidence" value="ECO:0007669"/>
    <property type="project" value="InterPro"/>
</dbReference>
<accession>A0AAV4LI41</accession>
<name>A0AAV4LI41_9BACL</name>
<dbReference type="InterPro" id="IPR027417">
    <property type="entry name" value="P-loop_NTPase"/>
</dbReference>
<dbReference type="PANTHER" id="PTHR30050">
    <property type="entry name" value="CHROMOSOMAL REPLICATION INITIATOR PROTEIN DNAA"/>
    <property type="match status" value="1"/>
</dbReference>
<reference evidence="2" key="1">
    <citation type="journal article" date="2023" name="Int. J. Syst. Evol. Microbiol.">
        <title>Collibacillus ludicampi gen. nov., sp. nov., a new soil bacterium of the family Alicyclobacillaceae.</title>
        <authorList>
            <person name="Jojima T."/>
            <person name="Ioku Y."/>
            <person name="Fukuta Y."/>
            <person name="Shirasaka N."/>
            <person name="Matsumura Y."/>
            <person name="Mori M."/>
        </authorList>
    </citation>
    <scope>NUCLEOTIDE SEQUENCE</scope>
    <source>
        <strain evidence="2">TP075</strain>
    </source>
</reference>
<dbReference type="Proteomes" id="UP001057291">
    <property type="component" value="Unassembled WGS sequence"/>
</dbReference>
<comment type="caution">
    <text evidence="2">The sequence shown here is derived from an EMBL/GenBank/DDBJ whole genome shotgun (WGS) entry which is preliminary data.</text>
</comment>
<dbReference type="InterPro" id="IPR002611">
    <property type="entry name" value="IstB_ATP-bd"/>
</dbReference>
<protein>
    <recommendedName>
        <fullName evidence="1">IstB-like ATP-binding domain-containing protein</fullName>
    </recommendedName>
</protein>
<dbReference type="GO" id="GO:0006260">
    <property type="term" value="P:DNA replication"/>
    <property type="evidence" value="ECO:0007669"/>
    <property type="project" value="TreeGrafter"/>
</dbReference>
<dbReference type="AlphaFoldDB" id="A0AAV4LI41"/>
<keyword evidence="3" id="KW-1185">Reference proteome</keyword>
<dbReference type="EMBL" id="BOQE01000001">
    <property type="protein sequence ID" value="GIM47308.1"/>
    <property type="molecule type" value="Genomic_DNA"/>
</dbReference>
<feature type="domain" description="IstB-like ATP-binding" evidence="1">
    <location>
        <begin position="2"/>
        <end position="101"/>
    </location>
</feature>